<evidence type="ECO:0000256" key="1">
    <source>
        <dbReference type="SAM" id="MobiDB-lite"/>
    </source>
</evidence>
<feature type="domain" description="Gram-positive pilin subunit D1 N-terminal" evidence="3">
    <location>
        <begin position="45"/>
        <end position="182"/>
    </location>
</feature>
<name>A0A8I0HPV2_9CORY</name>
<feature type="transmembrane region" description="Helical" evidence="2">
    <location>
        <begin position="522"/>
        <end position="541"/>
    </location>
</feature>
<keyword evidence="5" id="KW-1185">Reference proteome</keyword>
<dbReference type="Gene3D" id="2.60.40.10">
    <property type="entry name" value="Immunoglobulins"/>
    <property type="match status" value="2"/>
</dbReference>
<keyword evidence="2" id="KW-0812">Transmembrane</keyword>
<dbReference type="Gene3D" id="2.60.40.740">
    <property type="match status" value="1"/>
</dbReference>
<dbReference type="RefSeq" id="WP_191733227.1">
    <property type="nucleotide sequence ID" value="NZ_JACSPR010000004.1"/>
</dbReference>
<feature type="region of interest" description="Disordered" evidence="1">
    <location>
        <begin position="481"/>
        <end position="514"/>
    </location>
</feature>
<proteinExistence type="predicted"/>
<keyword evidence="2" id="KW-1133">Transmembrane helix</keyword>
<accession>A0A8I0HPV2</accession>
<dbReference type="AlphaFoldDB" id="A0A8I0HPV2"/>
<gene>
    <name evidence="4" type="ORF">H9627_06615</name>
</gene>
<keyword evidence="2" id="KW-0472">Membrane</keyword>
<evidence type="ECO:0000256" key="2">
    <source>
        <dbReference type="SAM" id="Phobius"/>
    </source>
</evidence>
<dbReference type="Proteomes" id="UP000650224">
    <property type="component" value="Unassembled WGS sequence"/>
</dbReference>
<dbReference type="NCBIfam" id="NF033902">
    <property type="entry name" value="iso_D2_wall_anc"/>
    <property type="match status" value="1"/>
</dbReference>
<evidence type="ECO:0000313" key="5">
    <source>
        <dbReference type="Proteomes" id="UP000650224"/>
    </source>
</evidence>
<organism evidence="4 5">
    <name type="scientific">Corynebacterium gallinarum</name>
    <dbReference type="NCBI Taxonomy" id="2762214"/>
    <lineage>
        <taxon>Bacteria</taxon>
        <taxon>Bacillati</taxon>
        <taxon>Actinomycetota</taxon>
        <taxon>Actinomycetes</taxon>
        <taxon>Mycobacteriales</taxon>
        <taxon>Corynebacteriaceae</taxon>
        <taxon>Corynebacterium</taxon>
    </lineage>
</organism>
<reference evidence="4 5" key="1">
    <citation type="submission" date="2020-08" db="EMBL/GenBank/DDBJ databases">
        <title>A Genomic Blueprint of the Chicken Gut Microbiome.</title>
        <authorList>
            <person name="Gilroy R."/>
            <person name="Ravi A."/>
            <person name="Getino M."/>
            <person name="Pursley I."/>
            <person name="Horton D.L."/>
            <person name="Alikhan N.-F."/>
            <person name="Baker D."/>
            <person name="Gharbi K."/>
            <person name="Hall N."/>
            <person name="Watson M."/>
            <person name="Adriaenssens E.M."/>
            <person name="Foster-Nyarko E."/>
            <person name="Jarju S."/>
            <person name="Secka A."/>
            <person name="Antonio M."/>
            <person name="Oren A."/>
            <person name="Chaudhuri R."/>
            <person name="La Ragione R.M."/>
            <person name="Hildebrand F."/>
            <person name="Pallen M.J."/>
        </authorList>
    </citation>
    <scope>NUCLEOTIDE SEQUENCE [LARGE SCALE GENOMIC DNA]</scope>
    <source>
        <strain evidence="4 5">Sa1YVA5</strain>
    </source>
</reference>
<sequence>MRVEIRTRRGASSTAMHALALCIALMLTQVLIPFSAHGQTIDRNAETTLVVHKFEQPELLRPSADGLPKDTSGLVPVPGASFTAKRVPGIDLHTNEGQRSAAGLGVTEAAQRVSSEPIAAQAVTNGNGTAVLSNLKVGLYYVQETSIQPGFAGTSPFLVALPLTNPQDHSSWLTTVHVYPKNARAGITLEVIDQDAVGLGDTVQWTSRSGIPLRSTIDGYRVQQIINPQLELLGSASDKTAQVKVSITGVGVSALILGQDYHINYTSGDRTITVDFLESGLRKLEAAVAADPSAEVQIEYGTTVLSDGVHANTSVLYPSREAIDSQIGVNSTAETRWGPLSVVVHENDKPDNRIPGASFQLYRSPEDAAARRDPIIIEGVSEWITDEQGRLIIEGLRFSNFANGLDRELTDPLYRTYWVVPTNSPPGWEWVDADPLGGAVNSEVTFQTLIYEVIREDDPTRPGILLPIIFFPFDWFNGGSSSGSADGGPGPNPDASSSEPGSPQEFDNKDSRTGLASTGAQVTGLITFALVLIAAGVLLIMRRRGNQNE</sequence>
<dbReference type="InterPro" id="IPR048052">
    <property type="entry name" value="FM1-like"/>
</dbReference>
<evidence type="ECO:0000313" key="4">
    <source>
        <dbReference type="EMBL" id="MBD8029993.1"/>
    </source>
</evidence>
<protein>
    <submittedName>
        <fullName evidence="4">SpaH/EbpB family LPXTG-anchored major pilin</fullName>
    </submittedName>
</protein>
<dbReference type="EMBL" id="JACSPR010000004">
    <property type="protein sequence ID" value="MBD8029993.1"/>
    <property type="molecule type" value="Genomic_DNA"/>
</dbReference>
<evidence type="ECO:0000259" key="3">
    <source>
        <dbReference type="Pfam" id="PF16555"/>
    </source>
</evidence>
<dbReference type="InterPro" id="IPR013783">
    <property type="entry name" value="Ig-like_fold"/>
</dbReference>
<dbReference type="GO" id="GO:0005975">
    <property type="term" value="P:carbohydrate metabolic process"/>
    <property type="evidence" value="ECO:0007669"/>
    <property type="project" value="UniProtKB-ARBA"/>
</dbReference>
<dbReference type="InterPro" id="IPR032364">
    <property type="entry name" value="GramPos_pilinD1_N"/>
</dbReference>
<dbReference type="Pfam" id="PF16555">
    <property type="entry name" value="GramPos_pilinD1"/>
    <property type="match status" value="1"/>
</dbReference>
<comment type="caution">
    <text evidence="4">The sequence shown here is derived from an EMBL/GenBank/DDBJ whole genome shotgun (WGS) entry which is preliminary data.</text>
</comment>